<evidence type="ECO:0000313" key="4">
    <source>
        <dbReference type="Proteomes" id="UP000285610"/>
    </source>
</evidence>
<organism evidence="3 4">
    <name type="scientific">Mediterraneibacter gnavus</name>
    <name type="common">Ruminococcus gnavus</name>
    <dbReference type="NCBI Taxonomy" id="33038"/>
    <lineage>
        <taxon>Bacteria</taxon>
        <taxon>Bacillati</taxon>
        <taxon>Bacillota</taxon>
        <taxon>Clostridia</taxon>
        <taxon>Lachnospirales</taxon>
        <taxon>Lachnospiraceae</taxon>
        <taxon>Mediterraneibacter</taxon>
    </lineage>
</organism>
<gene>
    <name evidence="3" type="ORF">DWZ50_18715</name>
    <name evidence="2" type="ORF">PNW85_17525</name>
</gene>
<sequence length="239" mass="26987">MNLKGTKKKNQVITANIFEQQELLKKAEVIREKLTASTWHELETNGKFGKNEKLSFVSDDMLILGCDVGSDTHYVRAIDTRGRELSKSAFPFSNTLEGFQGLMDWATKLAASNDKEQIILGLEPTGHYWFCLATWLIGNGISVVQVNPYAVKQTKEVEDNSQLKDDRKDPKLIANLVKDGNFGMPYLPEKLYADIRRLSMLRDQINEDRLSLTITPCRRSKTENSSKVVAGPMSRKSTN</sequence>
<feature type="domain" description="Transposase IS110-like N-terminal" evidence="1">
    <location>
        <begin position="64"/>
        <end position="212"/>
    </location>
</feature>
<dbReference type="AlphaFoldDB" id="A0A415S166"/>
<dbReference type="InterPro" id="IPR002525">
    <property type="entry name" value="Transp_IS110-like_N"/>
</dbReference>
<dbReference type="Proteomes" id="UP000285610">
    <property type="component" value="Unassembled WGS sequence"/>
</dbReference>
<dbReference type="Pfam" id="PF01548">
    <property type="entry name" value="DEDD_Tnp_IS110"/>
    <property type="match status" value="1"/>
</dbReference>
<dbReference type="GO" id="GO:0004803">
    <property type="term" value="F:transposase activity"/>
    <property type="evidence" value="ECO:0007669"/>
    <property type="project" value="InterPro"/>
</dbReference>
<evidence type="ECO:0000313" key="2">
    <source>
        <dbReference type="EMBL" id="MDB8688425.1"/>
    </source>
</evidence>
<accession>A0A415S166</accession>
<dbReference type="EMBL" id="QRQE01000080">
    <property type="protein sequence ID" value="RHM68735.1"/>
    <property type="molecule type" value="Genomic_DNA"/>
</dbReference>
<reference evidence="3 4" key="1">
    <citation type="submission" date="2018-08" db="EMBL/GenBank/DDBJ databases">
        <title>A genome reference for cultivated species of the human gut microbiota.</title>
        <authorList>
            <person name="Zou Y."/>
            <person name="Xue W."/>
            <person name="Luo G."/>
        </authorList>
    </citation>
    <scope>NUCLEOTIDE SEQUENCE [LARGE SCALE GENOMIC DNA]</scope>
    <source>
        <strain evidence="3 4">AF33-12</strain>
    </source>
</reference>
<dbReference type="EMBL" id="JAQMLA010000084">
    <property type="protein sequence ID" value="MDB8688425.1"/>
    <property type="molecule type" value="Genomic_DNA"/>
</dbReference>
<protein>
    <submittedName>
        <fullName evidence="2">Transposase</fullName>
    </submittedName>
</protein>
<proteinExistence type="predicted"/>
<evidence type="ECO:0000313" key="3">
    <source>
        <dbReference type="EMBL" id="RHM68735.1"/>
    </source>
</evidence>
<evidence type="ECO:0000259" key="1">
    <source>
        <dbReference type="Pfam" id="PF01548"/>
    </source>
</evidence>
<dbReference type="Proteomes" id="UP001212160">
    <property type="component" value="Unassembled WGS sequence"/>
</dbReference>
<dbReference type="InterPro" id="IPR047650">
    <property type="entry name" value="Transpos_IS110"/>
</dbReference>
<name>A0A415S166_MEDGN</name>
<reference evidence="2" key="2">
    <citation type="submission" date="2023-01" db="EMBL/GenBank/DDBJ databases">
        <title>Human gut microbiome strain richness.</title>
        <authorList>
            <person name="Chen-Liaw A."/>
        </authorList>
    </citation>
    <scope>NUCLEOTIDE SEQUENCE</scope>
    <source>
        <strain evidence="2">RTP21484st1_H11_RTP21484_190118</strain>
    </source>
</reference>
<dbReference type="GO" id="GO:0003677">
    <property type="term" value="F:DNA binding"/>
    <property type="evidence" value="ECO:0007669"/>
    <property type="project" value="InterPro"/>
</dbReference>
<dbReference type="PANTHER" id="PTHR33055">
    <property type="entry name" value="TRANSPOSASE FOR INSERTION SEQUENCE ELEMENT IS1111A"/>
    <property type="match status" value="1"/>
</dbReference>
<comment type="caution">
    <text evidence="3">The sequence shown here is derived from an EMBL/GenBank/DDBJ whole genome shotgun (WGS) entry which is preliminary data.</text>
</comment>
<dbReference type="GO" id="GO:0006313">
    <property type="term" value="P:DNA transposition"/>
    <property type="evidence" value="ECO:0007669"/>
    <property type="project" value="InterPro"/>
</dbReference>
<dbReference type="RefSeq" id="WP_118445402.1">
    <property type="nucleotide sequence ID" value="NZ_JAQMLA010000084.1"/>
</dbReference>